<comment type="caution">
    <text evidence="2">The sequence shown here is derived from an EMBL/GenBank/DDBJ whole genome shotgun (WGS) entry which is preliminary data.</text>
</comment>
<dbReference type="EMBL" id="AQHR01000088">
    <property type="protein sequence ID" value="EON76189.1"/>
    <property type="molecule type" value="Genomic_DNA"/>
</dbReference>
<dbReference type="OrthoDB" id="9840893at2"/>
<feature type="transmembrane region" description="Helical" evidence="1">
    <location>
        <begin position="142"/>
        <end position="160"/>
    </location>
</feature>
<keyword evidence="3" id="KW-1185">Reference proteome</keyword>
<dbReference type="Proteomes" id="UP000013909">
    <property type="component" value="Unassembled WGS sequence"/>
</dbReference>
<sequence>MSQRILGVHNPQEMIHPLYICIVKQLFTMQLSLPTKLSVFGWVVPFILPFSLIVVFFLYRLWEDFSYLYLYSAFLICLVLFSMAKFHGHAYLDPIHLFPQGADPIKRRALVLLAGLGGLGMFLLGFFGVILGIHALHPVRDVSLLILFYAAFIACDTAMLEPSLRIKWIRIIYRYGYFFFLPFCFANTRFFPYNFDDSIAQAAFQQRADGWYLENYGLLFGGTAFILACGIFSFFVLGGIAQTRKPFIREFNDFNQFF</sequence>
<evidence type="ECO:0000256" key="1">
    <source>
        <dbReference type="SAM" id="Phobius"/>
    </source>
</evidence>
<dbReference type="RefSeq" id="WP_010855450.1">
    <property type="nucleotide sequence ID" value="NZ_AQHR01000088.1"/>
</dbReference>
<feature type="transmembrane region" description="Helical" evidence="1">
    <location>
        <begin position="68"/>
        <end position="88"/>
    </location>
</feature>
<organism evidence="2 3">
    <name type="scientific">Lunatimonas lonarensis</name>
    <dbReference type="NCBI Taxonomy" id="1232681"/>
    <lineage>
        <taxon>Bacteria</taxon>
        <taxon>Pseudomonadati</taxon>
        <taxon>Bacteroidota</taxon>
        <taxon>Cytophagia</taxon>
        <taxon>Cytophagales</taxon>
        <taxon>Cyclobacteriaceae</taxon>
    </lineage>
</organism>
<evidence type="ECO:0000313" key="3">
    <source>
        <dbReference type="Proteomes" id="UP000013909"/>
    </source>
</evidence>
<gene>
    <name evidence="2" type="ORF">ADIS_3317</name>
</gene>
<evidence type="ECO:0000313" key="2">
    <source>
        <dbReference type="EMBL" id="EON76189.1"/>
    </source>
</evidence>
<proteinExistence type="predicted"/>
<protein>
    <submittedName>
        <fullName evidence="2">Uncharacterized protein</fullName>
    </submittedName>
</protein>
<dbReference type="AlphaFoldDB" id="R7ZQA6"/>
<dbReference type="STRING" id="1232681.ADIS_3317"/>
<keyword evidence="1" id="KW-0472">Membrane</keyword>
<keyword evidence="1" id="KW-1133">Transmembrane helix</keyword>
<feature type="transmembrane region" description="Helical" evidence="1">
    <location>
        <begin position="109"/>
        <end position="136"/>
    </location>
</feature>
<feature type="transmembrane region" description="Helical" evidence="1">
    <location>
        <begin position="172"/>
        <end position="191"/>
    </location>
</feature>
<name>R7ZQA6_9BACT</name>
<reference evidence="2 3" key="1">
    <citation type="submission" date="2013-02" db="EMBL/GenBank/DDBJ databases">
        <title>A novel strain isolated from Lonar lake, Maharashtra, India.</title>
        <authorList>
            <person name="Singh A."/>
        </authorList>
    </citation>
    <scope>NUCLEOTIDE SEQUENCE [LARGE SCALE GENOMIC DNA]</scope>
    <source>
        <strain evidence="2 3">AK24</strain>
    </source>
</reference>
<feature type="transmembrane region" description="Helical" evidence="1">
    <location>
        <begin position="39"/>
        <end position="62"/>
    </location>
</feature>
<feature type="transmembrane region" description="Helical" evidence="1">
    <location>
        <begin position="216"/>
        <end position="241"/>
    </location>
</feature>
<accession>R7ZQA6</accession>
<keyword evidence="1" id="KW-0812">Transmembrane</keyword>